<name>A0A6S6V6H3_9PLEO</name>
<feature type="compositionally biased region" description="Low complexity" evidence="1">
    <location>
        <begin position="45"/>
        <end position="66"/>
    </location>
</feature>
<evidence type="ECO:0000256" key="1">
    <source>
        <dbReference type="SAM" id="MobiDB-lite"/>
    </source>
</evidence>
<feature type="region of interest" description="Disordered" evidence="1">
    <location>
        <begin position="1"/>
        <end position="189"/>
    </location>
</feature>
<feature type="compositionally biased region" description="Basic residues" evidence="1">
    <location>
        <begin position="164"/>
        <end position="177"/>
    </location>
</feature>
<evidence type="ECO:0000313" key="2">
    <source>
        <dbReference type="EMBL" id="CAE6998562.1"/>
    </source>
</evidence>
<accession>A0A6S6V6H3</accession>
<feature type="compositionally biased region" description="Low complexity" evidence="1">
    <location>
        <begin position="95"/>
        <end position="117"/>
    </location>
</feature>
<gene>
    <name evidence="2" type="ORF">PTTW11_00738</name>
</gene>
<proteinExistence type="predicted"/>
<sequence>MATYDSNRPGYQHSQYPSAPQQQPPYPTSPAPQSQHNYLPPIPEQQPVYSSSPSQPMYSSSPQSTQVMMPQPQTSHHHRSSSSSSYNSQRPTHVQSQPQPISIPIRQPDAQQYQYPTSYPPPVTYAQQAPVYARSSSQQSHYSHHSEHAHDPHAYADGEDKYEGHHHHHHHHHHHGHHHDDHYGGGLDEETVAEYKRRYAKDQKLEKRPTLGDSLYSAIGKVGKMLGSERR</sequence>
<dbReference type="Proteomes" id="UP000472372">
    <property type="component" value="Chromosome 1"/>
</dbReference>
<feature type="compositionally biased region" description="Low complexity" evidence="1">
    <location>
        <begin position="11"/>
        <end position="21"/>
    </location>
</feature>
<organism evidence="2 3">
    <name type="scientific">Pyrenophora teres f. teres</name>
    <dbReference type="NCBI Taxonomy" id="97479"/>
    <lineage>
        <taxon>Eukaryota</taxon>
        <taxon>Fungi</taxon>
        <taxon>Dikarya</taxon>
        <taxon>Ascomycota</taxon>
        <taxon>Pezizomycotina</taxon>
        <taxon>Dothideomycetes</taxon>
        <taxon>Pleosporomycetidae</taxon>
        <taxon>Pleosporales</taxon>
        <taxon>Pleosporineae</taxon>
        <taxon>Pleosporaceae</taxon>
        <taxon>Pyrenophora</taxon>
    </lineage>
</organism>
<feature type="compositionally biased region" description="Basic and acidic residues" evidence="1">
    <location>
        <begin position="144"/>
        <end position="163"/>
    </location>
</feature>
<dbReference type="EMBL" id="HG992977">
    <property type="protein sequence ID" value="CAE6998562.1"/>
    <property type="molecule type" value="Genomic_DNA"/>
</dbReference>
<protein>
    <submittedName>
        <fullName evidence="2">Uncharacterized protein</fullName>
    </submittedName>
</protein>
<evidence type="ECO:0000313" key="3">
    <source>
        <dbReference type="Proteomes" id="UP000472372"/>
    </source>
</evidence>
<reference evidence="2" key="1">
    <citation type="submission" date="2021-02" db="EMBL/GenBank/DDBJ databases">
        <authorList>
            <person name="Syme A R."/>
            <person name="Syme A R."/>
            <person name="Moolhuijzen P."/>
        </authorList>
    </citation>
    <scope>NUCLEOTIDE SEQUENCE</scope>
    <source>
        <strain evidence="2">W1-1</strain>
    </source>
</reference>
<dbReference type="AlphaFoldDB" id="A0A6S6V6H3"/>